<accession>A0A8H2K170</accession>
<feature type="region of interest" description="Disordered" evidence="1">
    <location>
        <begin position="27"/>
        <end position="49"/>
    </location>
</feature>
<protein>
    <recommendedName>
        <fullName evidence="4">Fimbrial protein FimV</fullName>
    </recommendedName>
</protein>
<dbReference type="Proteomes" id="UP000314285">
    <property type="component" value="Unassembled WGS sequence"/>
</dbReference>
<dbReference type="AlphaFoldDB" id="A0A8H2K170"/>
<dbReference type="EMBL" id="VFBM01000005">
    <property type="protein sequence ID" value="TNX92047.1"/>
    <property type="molecule type" value="Genomic_DNA"/>
</dbReference>
<name>A0A8H2K170_ACIRA</name>
<proteinExistence type="predicted"/>
<reference evidence="2 3" key="1">
    <citation type="submission" date="2019-06" db="EMBL/GenBank/DDBJ databases">
        <title>Genome of Acinetobacter radioresistens APH1, a phenol degrading strain.</title>
        <authorList>
            <person name="Liu Y."/>
        </authorList>
    </citation>
    <scope>NUCLEOTIDE SEQUENCE [LARGE SCALE GENOMIC DNA]</scope>
    <source>
        <strain evidence="2 3">APH1</strain>
    </source>
</reference>
<evidence type="ECO:0000313" key="2">
    <source>
        <dbReference type="EMBL" id="TNX92047.1"/>
    </source>
</evidence>
<evidence type="ECO:0000256" key="1">
    <source>
        <dbReference type="SAM" id="MobiDB-lite"/>
    </source>
</evidence>
<dbReference type="Gene3D" id="1.20.58.2200">
    <property type="match status" value="1"/>
</dbReference>
<feature type="region of interest" description="Disordered" evidence="1">
    <location>
        <begin position="418"/>
        <end position="439"/>
    </location>
</feature>
<sequence>MLLYVIPFVLLLVIAIFLKKREAAQQDDSSATKGSSRKKASKKVAKTKAVKTTHKRKAARIVEDPIATQQKTSTPIPADVHRKIENLIEQRNYFSAEAQINQALNRDNTQHELYLLLLKIHLDQKDEFAINQLIQHLHSLGLEEIARQAEQKYQAYNQQQQPDAIEFAVTTDVPDPAPVTLSQPHAHNSADFDALVQQAPVNIPVLTPSFDELQAEPAPSVQPKEAVVELAPLEFNFGEINTKPTETEQPPQATVLDQDRTVDFSFPLESQEERSTDKTALAQEQSQNQSVPLALDFNFGELHLSPQEEEKPESVKPVTLDFETVPSATHAPASGLDFKLEPVEISTEPALSEPQVSSVHASETSAVVSTTDIHQNDPLVQAFPELAQINAINLDLELAQRYVELGAYESARHLLSQNQDQFNPEQQEQSKKILNQIAS</sequence>
<evidence type="ECO:0008006" key="4">
    <source>
        <dbReference type="Google" id="ProtNLM"/>
    </source>
</evidence>
<dbReference type="InterPro" id="IPR038440">
    <property type="entry name" value="FimV_C_sf"/>
</dbReference>
<gene>
    <name evidence="2" type="ORF">FHY67_07745</name>
</gene>
<dbReference type="RefSeq" id="WP_005023263.1">
    <property type="nucleotide sequence ID" value="NZ_CP027365.1"/>
</dbReference>
<comment type="caution">
    <text evidence="2">The sequence shown here is derived from an EMBL/GenBank/DDBJ whole genome shotgun (WGS) entry which is preliminary data.</text>
</comment>
<organism evidence="2 3">
    <name type="scientific">Acinetobacter radioresistens</name>
    <dbReference type="NCBI Taxonomy" id="40216"/>
    <lineage>
        <taxon>Bacteria</taxon>
        <taxon>Pseudomonadati</taxon>
        <taxon>Pseudomonadota</taxon>
        <taxon>Gammaproteobacteria</taxon>
        <taxon>Moraxellales</taxon>
        <taxon>Moraxellaceae</taxon>
        <taxon>Acinetobacter</taxon>
    </lineage>
</organism>
<evidence type="ECO:0000313" key="3">
    <source>
        <dbReference type="Proteomes" id="UP000314285"/>
    </source>
</evidence>
<feature type="compositionally biased region" description="Basic residues" evidence="1">
    <location>
        <begin position="35"/>
        <end position="49"/>
    </location>
</feature>